<evidence type="ECO:0000313" key="2">
    <source>
        <dbReference type="WBParaSite" id="RSKR_0000703400.1"/>
    </source>
</evidence>
<proteinExistence type="predicted"/>
<protein>
    <submittedName>
        <fullName evidence="2">Rho-GAP domain-containing protein</fullName>
    </submittedName>
</protein>
<accession>A0AC35U471</accession>
<evidence type="ECO:0000313" key="1">
    <source>
        <dbReference type="Proteomes" id="UP000095286"/>
    </source>
</evidence>
<sequence length="608" mass="68187">MDSDVFHEDRRRPLIEHPELSESGEYFSHPNADLRLKRSETPHNDSQHQKRNDVVEVMVKSTDSGIVSGSNMQSAPFVKGTPPKHTPSFQGISNDGHVKLTLEKLKSIDFANPPTLDFNHPQSPVSALTSRKGPIEKCKMTQSGLKNKKFEWLKCYMVLSKGHLLFYKDEKSAEKNGKHYDTPLGVCDLRNASIALVEKRKKQIIEIKDSETLTEYSIDSSDRYDILNWYSSLKQNVSSLPSPTGFPSPTGCSGHDASSALQRNSSFLASRNASLIAQQNSSIAGSPIMSKSSYSASKSSKRVKSSYSSKDSMALSMIENIPCVDTVQGETVPTKESIIERLLRFFRSRPTIESLREKGVYKFEPVFGSTLEIICKHEQATIPKFIRVITVTIEDKGLETDGLYRVSGNLSTVQKIRCKVDQDNYADVISEEDVHVLTGTLKLFFRELSEPLFPISMNKDFVSAIRKSSSYITHLFILFLESTTEAIRFSKIDELLSKLPTVNRDTLVHLLKHLQRVSNYSSKNRMQIHNLAIIFGPTLFGCDDRPVMAKGKNGKEIKAPIGLKKKVGKSSAPAPVQPNQNLAFKMIMYGQVLEFVFSKIDKFVIFKV</sequence>
<reference evidence="2" key="1">
    <citation type="submission" date="2016-11" db="UniProtKB">
        <authorList>
            <consortium name="WormBaseParasite"/>
        </authorList>
    </citation>
    <scope>IDENTIFICATION</scope>
    <source>
        <strain evidence="2">KR3021</strain>
    </source>
</reference>
<organism evidence="1 2">
    <name type="scientific">Rhabditophanes sp. KR3021</name>
    <dbReference type="NCBI Taxonomy" id="114890"/>
    <lineage>
        <taxon>Eukaryota</taxon>
        <taxon>Metazoa</taxon>
        <taxon>Ecdysozoa</taxon>
        <taxon>Nematoda</taxon>
        <taxon>Chromadorea</taxon>
        <taxon>Rhabditida</taxon>
        <taxon>Tylenchina</taxon>
        <taxon>Panagrolaimomorpha</taxon>
        <taxon>Strongyloidoidea</taxon>
        <taxon>Alloionematidae</taxon>
        <taxon>Rhabditophanes</taxon>
    </lineage>
</organism>
<name>A0AC35U471_9BILA</name>
<dbReference type="WBParaSite" id="RSKR_0000703400.1">
    <property type="protein sequence ID" value="RSKR_0000703400.1"/>
    <property type="gene ID" value="RSKR_0000703400"/>
</dbReference>
<dbReference type="Proteomes" id="UP000095286">
    <property type="component" value="Unplaced"/>
</dbReference>